<dbReference type="Pfam" id="PF02566">
    <property type="entry name" value="OsmC"/>
    <property type="match status" value="1"/>
</dbReference>
<dbReference type="STRING" id="549789.NIES30_11330"/>
<dbReference type="PANTHER" id="PTHR35368">
    <property type="entry name" value="HYDROPEROXIDE REDUCTASE"/>
    <property type="match status" value="1"/>
</dbReference>
<comment type="caution">
    <text evidence="1">The sequence shown here is derived from an EMBL/GenBank/DDBJ whole genome shotgun (WGS) entry which is preliminary data.</text>
</comment>
<accession>A0A1U7J5L3</accession>
<dbReference type="OrthoDB" id="1433018at2"/>
<dbReference type="InterPro" id="IPR003718">
    <property type="entry name" value="OsmC/Ohr_fam"/>
</dbReference>
<proteinExistence type="predicted"/>
<dbReference type="InterPro" id="IPR052924">
    <property type="entry name" value="OsmC/Ohr_hydroprdx_reductase"/>
</dbReference>
<dbReference type="InterPro" id="IPR036102">
    <property type="entry name" value="OsmC/Ohrsf"/>
</dbReference>
<dbReference type="PANTHER" id="PTHR35368:SF1">
    <property type="entry name" value="HYDROPEROXIDE REDUCTASE"/>
    <property type="match status" value="1"/>
</dbReference>
<evidence type="ECO:0000313" key="2">
    <source>
        <dbReference type="Proteomes" id="UP000185557"/>
    </source>
</evidence>
<dbReference type="AlphaFoldDB" id="A0A1U7J5L3"/>
<dbReference type="RefSeq" id="WP_073608539.1">
    <property type="nucleotide sequence ID" value="NZ_MRCG01000007.1"/>
</dbReference>
<dbReference type="InterPro" id="IPR015946">
    <property type="entry name" value="KH_dom-like_a/b"/>
</dbReference>
<protein>
    <recommendedName>
        <fullName evidence="3">Osmotically inducible protein C</fullName>
    </recommendedName>
</protein>
<dbReference type="Proteomes" id="UP000185557">
    <property type="component" value="Unassembled WGS sequence"/>
</dbReference>
<keyword evidence="2" id="KW-1185">Reference proteome</keyword>
<sequence>MTTTEQVYTINGFAPSGVTELVAAIQQDAAQAQMAFHAATTWVDGTRSLTRMTSFDWAGQPYARNFSLTIDEPEELGGTNMGPNPQEVLLAGVNSCIMATFVEFCSVEGIRLEKVEIHSTGTLDVRGMLKLDESIQAGYQDMRWTLTVKGDATPEKFQQMYEATIASSPNFWNLANPVKIVPSLQVEA</sequence>
<dbReference type="EMBL" id="MRCG01000007">
    <property type="protein sequence ID" value="OKH48087.1"/>
    <property type="molecule type" value="Genomic_DNA"/>
</dbReference>
<reference evidence="1 2" key="1">
    <citation type="submission" date="2016-11" db="EMBL/GenBank/DDBJ databases">
        <title>Draft Genome Sequences of Nine Cyanobacterial Strains from Diverse Habitats.</title>
        <authorList>
            <person name="Zhu T."/>
            <person name="Hou S."/>
            <person name="Lu X."/>
            <person name="Hess W.R."/>
        </authorList>
    </citation>
    <scope>NUCLEOTIDE SEQUENCE [LARGE SCALE GENOMIC DNA]</scope>
    <source>
        <strain evidence="1 2">NIES-30</strain>
    </source>
</reference>
<evidence type="ECO:0000313" key="1">
    <source>
        <dbReference type="EMBL" id="OKH48087.1"/>
    </source>
</evidence>
<dbReference type="Gene3D" id="3.30.300.20">
    <property type="match status" value="1"/>
</dbReference>
<organism evidence="1 2">
    <name type="scientific">Phormidium tenue NIES-30</name>
    <dbReference type="NCBI Taxonomy" id="549789"/>
    <lineage>
        <taxon>Bacteria</taxon>
        <taxon>Bacillati</taxon>
        <taxon>Cyanobacteriota</taxon>
        <taxon>Cyanophyceae</taxon>
        <taxon>Oscillatoriophycideae</taxon>
        <taxon>Oscillatoriales</taxon>
        <taxon>Oscillatoriaceae</taxon>
        <taxon>Phormidium</taxon>
    </lineage>
</organism>
<name>A0A1U7J5L3_9CYAN</name>
<gene>
    <name evidence="1" type="ORF">NIES30_11330</name>
</gene>
<dbReference type="SUPFAM" id="SSF82784">
    <property type="entry name" value="OsmC-like"/>
    <property type="match status" value="1"/>
</dbReference>
<evidence type="ECO:0008006" key="3">
    <source>
        <dbReference type="Google" id="ProtNLM"/>
    </source>
</evidence>